<dbReference type="InterPro" id="IPR044821">
    <property type="entry name" value="At1g28695/At4g15970-like"/>
</dbReference>
<sequence>MTTPHSPTSRLIRRRSPPAAASSSVSISFVSSSSAVSAATMLHESSTTLLARPTLIFAFLAFSGFLLYASTDSLRFRRLSSSFPSIFPSTVNDSVAVSLEKERPKLERILKEAAMHNTTVILTTLNQAWSAPNSVIDLFLRSFRLGNGTERLLNHLVIIALDQKAFERCLVVHRHCFALVTEGIDFHQEAYFMTQAYLKMMWTRIEFLLFVLEMGYDFVFTDADIMWFRDPFPRFYLDADFQIACDSFRGNPDDMRNKPNGGFNYVKSNNRSIEFYKFWYSARKTYPGYHDQNVLNLIKFDPFISKIGIRIKFLNTAFFGGLCEASKDLNLVCTMHANCCLGLDNKLNDLRLMLQDWRAFISLPLDLKNESVISWRAPQKCRRDDFLEGDSEMEDDGSIPTILISEEEKRRKRSPWLTSIIIKAKAQPTKGEDKIDSNNISTNILSYVERQPTLGELRATVRVNPMSRTIRLRDQPAPIQHWIMDPITFTMLNHVWDVYLVKQRQQSSADGGGSFNDPGQRPNTEGRLLRQRTGKMLAQADLGQERSRSHSIPYITEETRASIHAY</sequence>
<dbReference type="Proteomes" id="UP001054252">
    <property type="component" value="Unassembled WGS sequence"/>
</dbReference>
<feature type="region of interest" description="Disordered" evidence="3">
    <location>
        <begin position="507"/>
        <end position="526"/>
    </location>
</feature>
<comment type="caution">
    <text evidence="5">The sequence shown here is derived from an EMBL/GenBank/DDBJ whole genome shotgun (WGS) entry which is preliminary data.</text>
</comment>
<evidence type="ECO:0000259" key="4">
    <source>
        <dbReference type="Pfam" id="PF03407"/>
    </source>
</evidence>
<feature type="transmembrane region" description="Helical" evidence="2">
    <location>
        <begin position="54"/>
        <end position="71"/>
    </location>
</feature>
<keyword evidence="2" id="KW-0328">Glycosyltransferase</keyword>
<dbReference type="PANTHER" id="PTHR46038">
    <property type="entry name" value="EXPRESSED PROTEIN-RELATED"/>
    <property type="match status" value="1"/>
</dbReference>
<evidence type="ECO:0000256" key="2">
    <source>
        <dbReference type="RuleBase" id="RU363055"/>
    </source>
</evidence>
<dbReference type="SUPFAM" id="SSF53448">
    <property type="entry name" value="Nucleotide-diphospho-sugar transferases"/>
    <property type="match status" value="1"/>
</dbReference>
<keyword evidence="2" id="KW-0808">Transferase</keyword>
<gene>
    <name evidence="5" type="ORF">SLEP1_g22084</name>
</gene>
<evidence type="ECO:0000256" key="3">
    <source>
        <dbReference type="SAM" id="MobiDB-lite"/>
    </source>
</evidence>
<reference evidence="5 6" key="1">
    <citation type="journal article" date="2021" name="Commun. Biol.">
        <title>The genome of Shorea leprosula (Dipterocarpaceae) highlights the ecological relevance of drought in aseasonal tropical rainforests.</title>
        <authorList>
            <person name="Ng K.K.S."/>
            <person name="Kobayashi M.J."/>
            <person name="Fawcett J.A."/>
            <person name="Hatakeyama M."/>
            <person name="Paape T."/>
            <person name="Ng C.H."/>
            <person name="Ang C.C."/>
            <person name="Tnah L.H."/>
            <person name="Lee C.T."/>
            <person name="Nishiyama T."/>
            <person name="Sese J."/>
            <person name="O'Brien M.J."/>
            <person name="Copetti D."/>
            <person name="Mohd Noor M.I."/>
            <person name="Ong R.C."/>
            <person name="Putra M."/>
            <person name="Sireger I.Z."/>
            <person name="Indrioko S."/>
            <person name="Kosugi Y."/>
            <person name="Izuno A."/>
            <person name="Isagi Y."/>
            <person name="Lee S.L."/>
            <person name="Shimizu K.K."/>
        </authorList>
    </citation>
    <scope>NUCLEOTIDE SEQUENCE [LARGE SCALE GENOMIC DNA]</scope>
    <source>
        <strain evidence="5">214</strain>
    </source>
</reference>
<organism evidence="5 6">
    <name type="scientific">Rubroshorea leprosula</name>
    <dbReference type="NCBI Taxonomy" id="152421"/>
    <lineage>
        <taxon>Eukaryota</taxon>
        <taxon>Viridiplantae</taxon>
        <taxon>Streptophyta</taxon>
        <taxon>Embryophyta</taxon>
        <taxon>Tracheophyta</taxon>
        <taxon>Spermatophyta</taxon>
        <taxon>Magnoliopsida</taxon>
        <taxon>eudicotyledons</taxon>
        <taxon>Gunneridae</taxon>
        <taxon>Pentapetalae</taxon>
        <taxon>rosids</taxon>
        <taxon>malvids</taxon>
        <taxon>Malvales</taxon>
        <taxon>Dipterocarpaceae</taxon>
        <taxon>Rubroshorea</taxon>
    </lineage>
</organism>
<comment type="similarity">
    <text evidence="1 2">Belongs to the glycosyltransferase 77 family.</text>
</comment>
<dbReference type="GO" id="GO:0000139">
    <property type="term" value="C:Golgi membrane"/>
    <property type="evidence" value="ECO:0007669"/>
    <property type="project" value="UniProtKB-SubCell"/>
</dbReference>
<evidence type="ECO:0000256" key="1">
    <source>
        <dbReference type="ARBA" id="ARBA00007033"/>
    </source>
</evidence>
<keyword evidence="2" id="KW-0961">Cell wall biogenesis/degradation</keyword>
<evidence type="ECO:0000313" key="6">
    <source>
        <dbReference type="Proteomes" id="UP001054252"/>
    </source>
</evidence>
<dbReference type="GO" id="GO:0016757">
    <property type="term" value="F:glycosyltransferase activity"/>
    <property type="evidence" value="ECO:0007669"/>
    <property type="project" value="UniProtKB-KW"/>
</dbReference>
<keyword evidence="2" id="KW-0472">Membrane</keyword>
<dbReference type="PANTHER" id="PTHR46038:SF38">
    <property type="entry name" value="GLYCOSYLTRANSFERASE-RELATED"/>
    <property type="match status" value="1"/>
</dbReference>
<keyword evidence="2" id="KW-1133">Transmembrane helix</keyword>
<dbReference type="InterPro" id="IPR005069">
    <property type="entry name" value="Nucl-diP-sugar_transferase"/>
</dbReference>
<dbReference type="EMBL" id="BPVZ01000032">
    <property type="protein sequence ID" value="GKV10765.1"/>
    <property type="molecule type" value="Genomic_DNA"/>
</dbReference>
<dbReference type="InterPro" id="IPR029044">
    <property type="entry name" value="Nucleotide-diphossugar_trans"/>
</dbReference>
<dbReference type="Pfam" id="PF03407">
    <property type="entry name" value="Nucleotid_trans"/>
    <property type="match status" value="1"/>
</dbReference>
<name>A0AAV5JK44_9ROSI</name>
<evidence type="ECO:0000313" key="5">
    <source>
        <dbReference type="EMBL" id="GKV10765.1"/>
    </source>
</evidence>
<comment type="subcellular location">
    <subcellularLocation>
        <location evidence="2">Golgi apparatus membrane</location>
        <topology evidence="2">Single-pass type II membrane protein</topology>
    </subcellularLocation>
</comment>
<dbReference type="GO" id="GO:0071555">
    <property type="term" value="P:cell wall organization"/>
    <property type="evidence" value="ECO:0007669"/>
    <property type="project" value="UniProtKB-KW"/>
</dbReference>
<dbReference type="AlphaFoldDB" id="A0AAV5JK44"/>
<keyword evidence="2" id="KW-0735">Signal-anchor</keyword>
<protein>
    <recommendedName>
        <fullName evidence="2">Glycosyltransferase</fullName>
        <ecNumber evidence="2">2.4.2.-</ecNumber>
    </recommendedName>
</protein>
<keyword evidence="2" id="KW-0812">Transmembrane</keyword>
<dbReference type="EC" id="2.4.2.-" evidence="2"/>
<proteinExistence type="inferred from homology"/>
<feature type="domain" description="Nucleotide-diphospho-sugar transferase" evidence="4">
    <location>
        <begin position="152"/>
        <end position="350"/>
    </location>
</feature>
<keyword evidence="2" id="KW-0333">Golgi apparatus</keyword>
<accession>A0AAV5JK44</accession>
<keyword evidence="6" id="KW-1185">Reference proteome</keyword>